<dbReference type="EMBL" id="LWDX02008905">
    <property type="protein sequence ID" value="OEL36537.1"/>
    <property type="molecule type" value="Genomic_DNA"/>
</dbReference>
<dbReference type="Proteomes" id="UP000095767">
    <property type="component" value="Unassembled WGS sequence"/>
</dbReference>
<evidence type="ECO:0000313" key="2">
    <source>
        <dbReference type="EMBL" id="OEL36537.1"/>
    </source>
</evidence>
<proteinExistence type="predicted"/>
<gene>
    <name evidence="2" type="ORF">BAE44_0002445</name>
</gene>
<accession>A0A1E5WGK9</accession>
<evidence type="ECO:0000313" key="3">
    <source>
        <dbReference type="Proteomes" id="UP000095767"/>
    </source>
</evidence>
<keyword evidence="3" id="KW-1185">Reference proteome</keyword>
<protein>
    <submittedName>
        <fullName evidence="2">Uncharacterized protein</fullName>
    </submittedName>
</protein>
<evidence type="ECO:0000256" key="1">
    <source>
        <dbReference type="SAM" id="MobiDB-lite"/>
    </source>
</evidence>
<feature type="non-terminal residue" evidence="2">
    <location>
        <position position="1"/>
    </location>
</feature>
<reference evidence="2 3" key="1">
    <citation type="submission" date="2016-09" db="EMBL/GenBank/DDBJ databases">
        <title>The draft genome of Dichanthelium oligosanthes: A C3 panicoid grass species.</title>
        <authorList>
            <person name="Studer A.J."/>
            <person name="Schnable J.C."/>
            <person name="Brutnell T.P."/>
        </authorList>
    </citation>
    <scope>NUCLEOTIDE SEQUENCE [LARGE SCALE GENOMIC DNA]</scope>
    <source>
        <strain evidence="3">cv. Kellogg 1175</strain>
        <tissue evidence="2">Leaf</tissue>
    </source>
</reference>
<dbReference type="AlphaFoldDB" id="A0A1E5WGK9"/>
<comment type="caution">
    <text evidence="2">The sequence shown here is derived from an EMBL/GenBank/DDBJ whole genome shotgun (WGS) entry which is preliminary data.</text>
</comment>
<feature type="region of interest" description="Disordered" evidence="1">
    <location>
        <begin position="1"/>
        <end position="51"/>
    </location>
</feature>
<organism evidence="2 3">
    <name type="scientific">Dichanthelium oligosanthes</name>
    <dbReference type="NCBI Taxonomy" id="888268"/>
    <lineage>
        <taxon>Eukaryota</taxon>
        <taxon>Viridiplantae</taxon>
        <taxon>Streptophyta</taxon>
        <taxon>Embryophyta</taxon>
        <taxon>Tracheophyta</taxon>
        <taxon>Spermatophyta</taxon>
        <taxon>Magnoliopsida</taxon>
        <taxon>Liliopsida</taxon>
        <taxon>Poales</taxon>
        <taxon>Poaceae</taxon>
        <taxon>PACMAD clade</taxon>
        <taxon>Panicoideae</taxon>
        <taxon>Panicodae</taxon>
        <taxon>Paniceae</taxon>
        <taxon>Dichantheliinae</taxon>
        <taxon>Dichanthelium</taxon>
    </lineage>
</organism>
<sequence>LRCSSRGIRHPATGDGLSEASIAPPSPWRGCRHGATAAGGPAHSNLLNPLQ</sequence>
<name>A0A1E5WGK9_9POAL</name>